<dbReference type="EMBL" id="CAJPWZ010002184">
    <property type="protein sequence ID" value="CAG2232457.1"/>
    <property type="molecule type" value="Genomic_DNA"/>
</dbReference>
<evidence type="ECO:0000313" key="3">
    <source>
        <dbReference type="EMBL" id="CAG2232457.1"/>
    </source>
</evidence>
<sequence length="344" mass="40503">MIQDEKDKKGEYTPQIANSRYISHEQRDFPNVKSAFVLNTALLKYITWFKFWTIFEIFDIIFFVLIFAVFVFGFGIIYHAIMYPNSEPGYLLFKEIIYIPYWQLYGELFLDTFQGTETDCTKDPELYKNGTMTRCPEVSEINYMLLAVYTVLTHIILVNFLIAMFSHTFTRSQDNNELVWKFHRFSLVQEYYDRCLLIPPLIILSHMKRAFFFILDKCCHVSNTKQVNVFRIDMKLKEKKRIDLLEKDAVNSYSNASVSLRKYRARAISSDDGSYSHDAEHSLHDQVEKVTKEVGKLQNFLEEMKQDIKDIKSYKQRVLLVELPKGIPSGTHVPEEVPMFQQTS</sequence>
<comment type="caution">
    <text evidence="3">The sequence shown here is derived from an EMBL/GenBank/DDBJ whole genome shotgun (WGS) entry which is preliminary data.</text>
</comment>
<keyword evidence="2" id="KW-1133">Transmembrane helix</keyword>
<evidence type="ECO:0000256" key="2">
    <source>
        <dbReference type="SAM" id="Phobius"/>
    </source>
</evidence>
<reference evidence="3" key="1">
    <citation type="submission" date="2021-03" db="EMBL/GenBank/DDBJ databases">
        <authorList>
            <person name="Bekaert M."/>
        </authorList>
    </citation>
    <scope>NUCLEOTIDE SEQUENCE</scope>
</reference>
<evidence type="ECO:0000313" key="4">
    <source>
        <dbReference type="Proteomes" id="UP000683360"/>
    </source>
</evidence>
<gene>
    <name evidence="3" type="ORF">MEDL_45190</name>
</gene>
<feature type="transmembrane region" description="Helical" evidence="2">
    <location>
        <begin position="141"/>
        <end position="162"/>
    </location>
</feature>
<proteinExistence type="predicted"/>
<keyword evidence="2" id="KW-0812">Transmembrane</keyword>
<dbReference type="InterPro" id="IPR050927">
    <property type="entry name" value="TRPM"/>
</dbReference>
<keyword evidence="4" id="KW-1185">Reference proteome</keyword>
<dbReference type="GO" id="GO:0005886">
    <property type="term" value="C:plasma membrane"/>
    <property type="evidence" value="ECO:0007669"/>
    <property type="project" value="TreeGrafter"/>
</dbReference>
<feature type="coiled-coil region" evidence="1">
    <location>
        <begin position="287"/>
        <end position="317"/>
    </location>
</feature>
<accession>A0A8S3TFQ6</accession>
<keyword evidence="2" id="KW-0472">Membrane</keyword>
<dbReference type="Proteomes" id="UP000683360">
    <property type="component" value="Unassembled WGS sequence"/>
</dbReference>
<dbReference type="PANTHER" id="PTHR13800">
    <property type="entry name" value="TRANSIENT RECEPTOR POTENTIAL CATION CHANNEL, SUBFAMILY M, MEMBER 6"/>
    <property type="match status" value="1"/>
</dbReference>
<feature type="transmembrane region" description="Helical" evidence="2">
    <location>
        <begin position="60"/>
        <end position="81"/>
    </location>
</feature>
<dbReference type="OrthoDB" id="6154571at2759"/>
<dbReference type="PANTHER" id="PTHR13800:SF12">
    <property type="entry name" value="TRANSIENT RECEPTOR POTENTIAL CATION CHANNEL SUBFAMILY M MEMBER-LIKE 2"/>
    <property type="match status" value="1"/>
</dbReference>
<protein>
    <submittedName>
        <fullName evidence="3">TRPM3</fullName>
    </submittedName>
</protein>
<dbReference type="AlphaFoldDB" id="A0A8S3TFQ6"/>
<dbReference type="GO" id="GO:0099604">
    <property type="term" value="F:ligand-gated calcium channel activity"/>
    <property type="evidence" value="ECO:0007669"/>
    <property type="project" value="TreeGrafter"/>
</dbReference>
<name>A0A8S3TFQ6_MYTED</name>
<organism evidence="3 4">
    <name type="scientific">Mytilus edulis</name>
    <name type="common">Blue mussel</name>
    <dbReference type="NCBI Taxonomy" id="6550"/>
    <lineage>
        <taxon>Eukaryota</taxon>
        <taxon>Metazoa</taxon>
        <taxon>Spiralia</taxon>
        <taxon>Lophotrochozoa</taxon>
        <taxon>Mollusca</taxon>
        <taxon>Bivalvia</taxon>
        <taxon>Autobranchia</taxon>
        <taxon>Pteriomorphia</taxon>
        <taxon>Mytilida</taxon>
        <taxon>Mytiloidea</taxon>
        <taxon>Mytilidae</taxon>
        <taxon>Mytilinae</taxon>
        <taxon>Mytilus</taxon>
    </lineage>
</organism>
<evidence type="ECO:0000256" key="1">
    <source>
        <dbReference type="SAM" id="Coils"/>
    </source>
</evidence>
<keyword evidence="1" id="KW-0175">Coiled coil</keyword>